<feature type="compositionally biased region" description="Polar residues" evidence="1">
    <location>
        <begin position="102"/>
        <end position="127"/>
    </location>
</feature>
<gene>
    <name evidence="2" type="ORF">PGTUg99_024011</name>
</gene>
<sequence>MSNHKNLPLKWVSSFARSPSFQLGVLLLSSAVVFATRPVFDLNEPAAESWEEVTSYTDPTTTHPTSAVTSDMPSNKRNSNQVQLSSLSPPRIRPCLSHAQDGPSSSEFTAQSKLNQSPSEGQQSTAVNDVIDGSGTRHVPIARDHLGASQASGSGSKVVQSSARIDVDTSETDSLLAIEKTQSAKSPAYGYFLPYGQVVEELLNKHSIAFRKQIKYVQARASLGDAATSKPSSRLSRKNRIGGGRIAMRSDSLKDPMPKTEELAWLYNRLATLMYKLHVEFLSLFDVSTFDHRIQQERLLDWLDKQIVNPDNRQSVLKLMKETELNRASDDPETNIDDIQLKLIKYFSQERSGAHLILHHTASHLLNAFRDKHGSE</sequence>
<reference evidence="2 3" key="1">
    <citation type="submission" date="2019-05" db="EMBL/GenBank/DDBJ databases">
        <title>Emergence of the Ug99 lineage of the wheat stem rust pathogen through somatic hybridization.</title>
        <authorList>
            <person name="Li F."/>
            <person name="Upadhyaya N.M."/>
            <person name="Sperschneider J."/>
            <person name="Matny O."/>
            <person name="Nguyen-Phuc H."/>
            <person name="Mago R."/>
            <person name="Raley C."/>
            <person name="Miller M.E."/>
            <person name="Silverstein K.A.T."/>
            <person name="Henningsen E."/>
            <person name="Hirsch C.D."/>
            <person name="Visser B."/>
            <person name="Pretorius Z.A."/>
            <person name="Steffenson B.J."/>
            <person name="Schwessinger B."/>
            <person name="Dodds P.N."/>
            <person name="Figueroa M."/>
        </authorList>
    </citation>
    <scope>NUCLEOTIDE SEQUENCE [LARGE SCALE GENOMIC DNA]</scope>
    <source>
        <strain evidence="2 3">Ug99</strain>
    </source>
</reference>
<evidence type="ECO:0000256" key="1">
    <source>
        <dbReference type="SAM" id="MobiDB-lite"/>
    </source>
</evidence>
<dbReference type="EMBL" id="VDEP01000505">
    <property type="protein sequence ID" value="KAA1068466.1"/>
    <property type="molecule type" value="Genomic_DNA"/>
</dbReference>
<comment type="caution">
    <text evidence="2">The sequence shown here is derived from an EMBL/GenBank/DDBJ whole genome shotgun (WGS) entry which is preliminary data.</text>
</comment>
<accession>A0A5B0LWJ8</accession>
<name>A0A5B0LWJ8_PUCGR</name>
<protein>
    <submittedName>
        <fullName evidence="2">Uncharacterized protein</fullName>
    </submittedName>
</protein>
<feature type="region of interest" description="Disordered" evidence="1">
    <location>
        <begin position="48"/>
        <end position="137"/>
    </location>
</feature>
<organism evidence="2 3">
    <name type="scientific">Puccinia graminis f. sp. tritici</name>
    <dbReference type="NCBI Taxonomy" id="56615"/>
    <lineage>
        <taxon>Eukaryota</taxon>
        <taxon>Fungi</taxon>
        <taxon>Dikarya</taxon>
        <taxon>Basidiomycota</taxon>
        <taxon>Pucciniomycotina</taxon>
        <taxon>Pucciniomycetes</taxon>
        <taxon>Pucciniales</taxon>
        <taxon>Pucciniaceae</taxon>
        <taxon>Puccinia</taxon>
    </lineage>
</organism>
<evidence type="ECO:0000313" key="2">
    <source>
        <dbReference type="EMBL" id="KAA1068466.1"/>
    </source>
</evidence>
<dbReference type="AlphaFoldDB" id="A0A5B0LWJ8"/>
<evidence type="ECO:0000313" key="3">
    <source>
        <dbReference type="Proteomes" id="UP000325313"/>
    </source>
</evidence>
<dbReference type="Proteomes" id="UP000325313">
    <property type="component" value="Unassembled WGS sequence"/>
</dbReference>
<feature type="compositionally biased region" description="Low complexity" evidence="1">
    <location>
        <begin position="53"/>
        <end position="71"/>
    </location>
</feature>
<proteinExistence type="predicted"/>
<feature type="compositionally biased region" description="Polar residues" evidence="1">
    <location>
        <begin position="72"/>
        <end position="88"/>
    </location>
</feature>